<sequence length="173" mass="19803">MKLEQLLASIEQGQHAPTEKWNPPYCGELPIRIDTNGQWLYQGSPIKRLPLVKLFASVLVHEHGEFFLVTPAEKVKITVDDAPFIVTTWSELRQSNTTVIQVTTNINQQFGLSEQHPLFIKNHQLYVDCGRGLSAKVHRNVVYQWAEIAHSRYEGDREIWFINSAGCSFDLNL</sequence>
<evidence type="ECO:0000313" key="4">
    <source>
        <dbReference type="Proteomes" id="UP000182598"/>
    </source>
</evidence>
<feature type="domain" description="DUF1285" evidence="2">
    <location>
        <begin position="83"/>
        <end position="171"/>
    </location>
</feature>
<dbReference type="InterPro" id="IPR023361">
    <property type="entry name" value="DUF1285_beta_roll_sf"/>
</dbReference>
<dbReference type="Proteomes" id="UP000182598">
    <property type="component" value="Unassembled WGS sequence"/>
</dbReference>
<protein>
    <recommendedName>
        <fullName evidence="5">DUF1285 domain-containing protein</fullName>
    </recommendedName>
</protein>
<dbReference type="Gene3D" id="2.30.270.10">
    <property type="entry name" value="duf1285 protein"/>
    <property type="match status" value="1"/>
</dbReference>
<keyword evidence="4" id="KW-1185">Reference proteome</keyword>
<proteinExistence type="predicted"/>
<dbReference type="Pfam" id="PF21028">
    <property type="entry name" value="DUF1285_C"/>
    <property type="match status" value="1"/>
</dbReference>
<dbReference type="Gene3D" id="3.10.540.10">
    <property type="entry name" value="duf1285 like domain"/>
    <property type="match status" value="1"/>
</dbReference>
<dbReference type="Pfam" id="PF06938">
    <property type="entry name" value="DUF1285_N"/>
    <property type="match status" value="1"/>
</dbReference>
<dbReference type="InterPro" id="IPR010707">
    <property type="entry name" value="DUF1285"/>
</dbReference>
<dbReference type="RefSeq" id="WP_055439862.1">
    <property type="nucleotide sequence ID" value="NZ_CYHB01000010.1"/>
</dbReference>
<dbReference type="InterPro" id="IPR048342">
    <property type="entry name" value="DUF1285_C"/>
</dbReference>
<organism evidence="3 4">
    <name type="scientific">Pseudidiomarina woesei</name>
    <dbReference type="NCBI Taxonomy" id="1381080"/>
    <lineage>
        <taxon>Bacteria</taxon>
        <taxon>Pseudomonadati</taxon>
        <taxon>Pseudomonadota</taxon>
        <taxon>Gammaproteobacteria</taxon>
        <taxon>Alteromonadales</taxon>
        <taxon>Idiomarinaceae</taxon>
        <taxon>Pseudidiomarina</taxon>
    </lineage>
</organism>
<name>A0A0K6HCD1_9GAMM</name>
<evidence type="ECO:0000313" key="3">
    <source>
        <dbReference type="EMBL" id="CUA88503.1"/>
    </source>
</evidence>
<reference evidence="4" key="1">
    <citation type="submission" date="2015-08" db="EMBL/GenBank/DDBJ databases">
        <authorList>
            <person name="Varghese N."/>
        </authorList>
    </citation>
    <scope>NUCLEOTIDE SEQUENCE [LARGE SCALE GENOMIC DNA]</scope>
    <source>
        <strain evidence="4">DSM 27808</strain>
    </source>
</reference>
<dbReference type="InterPro" id="IPR048341">
    <property type="entry name" value="DUF1285_N"/>
</dbReference>
<dbReference type="AlphaFoldDB" id="A0A0K6HCD1"/>
<evidence type="ECO:0000259" key="1">
    <source>
        <dbReference type="Pfam" id="PF06938"/>
    </source>
</evidence>
<accession>A0A0K6HCD1</accession>
<evidence type="ECO:0008006" key="5">
    <source>
        <dbReference type="Google" id="ProtNLM"/>
    </source>
</evidence>
<dbReference type="OrthoDB" id="3078366at2"/>
<dbReference type="PIRSF" id="PIRSF029557">
    <property type="entry name" value="UCP029557"/>
    <property type="match status" value="1"/>
</dbReference>
<dbReference type="EMBL" id="CYHB01000010">
    <property type="protein sequence ID" value="CUA88503.1"/>
    <property type="molecule type" value="Genomic_DNA"/>
</dbReference>
<evidence type="ECO:0000259" key="2">
    <source>
        <dbReference type="Pfam" id="PF21028"/>
    </source>
</evidence>
<gene>
    <name evidence="3" type="ORF">Ga0061064_2233</name>
</gene>
<feature type="domain" description="DUF1285" evidence="1">
    <location>
        <begin position="16"/>
        <end position="82"/>
    </location>
</feature>